<dbReference type="AlphaFoldDB" id="U4LJR4"/>
<sequence>MLWKQEFQNNGFGMAFN</sequence>
<name>U4LJR4_PYROM</name>
<accession>U4LJR4</accession>
<dbReference type="EMBL" id="HF935728">
    <property type="protein sequence ID" value="CCX32198.1"/>
    <property type="molecule type" value="Genomic_DNA"/>
</dbReference>
<keyword evidence="2" id="KW-1185">Reference proteome</keyword>
<dbReference type="Proteomes" id="UP000018144">
    <property type="component" value="Unassembled WGS sequence"/>
</dbReference>
<evidence type="ECO:0000313" key="1">
    <source>
        <dbReference type="EMBL" id="CCX32198.1"/>
    </source>
</evidence>
<reference evidence="1 2" key="1">
    <citation type="journal article" date="2013" name="PLoS Genet.">
        <title>The genome and development-dependent transcriptomes of Pyronema confluens: a window into fungal evolution.</title>
        <authorList>
            <person name="Traeger S."/>
            <person name="Altegoer F."/>
            <person name="Freitag M."/>
            <person name="Gabaldon T."/>
            <person name="Kempken F."/>
            <person name="Kumar A."/>
            <person name="Marcet-Houben M."/>
            <person name="Poggeler S."/>
            <person name="Stajich J.E."/>
            <person name="Nowrousian M."/>
        </authorList>
    </citation>
    <scope>NUCLEOTIDE SEQUENCE [LARGE SCALE GENOMIC DNA]</scope>
    <source>
        <strain evidence="2">CBS 100304</strain>
        <tissue evidence="1">Vegetative mycelium</tissue>
    </source>
</reference>
<organism evidence="1 2">
    <name type="scientific">Pyronema omphalodes (strain CBS 100304)</name>
    <name type="common">Pyronema confluens</name>
    <dbReference type="NCBI Taxonomy" id="1076935"/>
    <lineage>
        <taxon>Eukaryota</taxon>
        <taxon>Fungi</taxon>
        <taxon>Dikarya</taxon>
        <taxon>Ascomycota</taxon>
        <taxon>Pezizomycotina</taxon>
        <taxon>Pezizomycetes</taxon>
        <taxon>Pezizales</taxon>
        <taxon>Pyronemataceae</taxon>
        <taxon>Pyronema</taxon>
    </lineage>
</organism>
<protein>
    <submittedName>
        <fullName evidence="1">Uncharacterized protein</fullName>
    </submittedName>
</protein>
<gene>
    <name evidence="1" type="ORF">PCON_12519</name>
</gene>
<evidence type="ECO:0000313" key="2">
    <source>
        <dbReference type="Proteomes" id="UP000018144"/>
    </source>
</evidence>
<proteinExistence type="predicted"/>